<evidence type="ECO:0008006" key="3">
    <source>
        <dbReference type="Google" id="ProtNLM"/>
    </source>
</evidence>
<name>A0A9W6JVS3_9HYPH</name>
<reference evidence="1" key="2">
    <citation type="submission" date="2023-01" db="EMBL/GenBank/DDBJ databases">
        <authorList>
            <person name="Sun Q."/>
            <person name="Evtushenko L."/>
        </authorList>
    </citation>
    <scope>NUCLEOTIDE SEQUENCE</scope>
    <source>
        <strain evidence="1">VKM B-2789</strain>
    </source>
</reference>
<keyword evidence="2" id="KW-1185">Reference proteome</keyword>
<protein>
    <recommendedName>
        <fullName evidence="3">DUF982 domain-containing protein</fullName>
    </recommendedName>
</protein>
<dbReference type="Pfam" id="PF06169">
    <property type="entry name" value="DUF982"/>
    <property type="match status" value="1"/>
</dbReference>
<dbReference type="AlphaFoldDB" id="A0A9W6JVS3"/>
<dbReference type="Proteomes" id="UP001143330">
    <property type="component" value="Unassembled WGS sequence"/>
</dbReference>
<dbReference type="Gene3D" id="6.10.250.730">
    <property type="match status" value="1"/>
</dbReference>
<sequence>MQPISVCENDSVKRTLTDVETAARFMLEKWPKVDDTDLYQAARESALDALIGASFVEPFRFAFIAAAERRDIGVRGWRPSAWLTCCGGQWRSRIEAGSPRIPPSLCGPTIAR</sequence>
<dbReference type="InterPro" id="IPR010385">
    <property type="entry name" value="DUF982"/>
</dbReference>
<evidence type="ECO:0000313" key="1">
    <source>
        <dbReference type="EMBL" id="GLK82774.1"/>
    </source>
</evidence>
<gene>
    <name evidence="1" type="ORF">GCM10017653_08430</name>
</gene>
<proteinExistence type="predicted"/>
<accession>A0A9W6JVS3</accession>
<evidence type="ECO:0000313" key="2">
    <source>
        <dbReference type="Proteomes" id="UP001143330"/>
    </source>
</evidence>
<organism evidence="1 2">
    <name type="scientific">Ancylobacter defluvii</name>
    <dbReference type="NCBI Taxonomy" id="1282440"/>
    <lineage>
        <taxon>Bacteria</taxon>
        <taxon>Pseudomonadati</taxon>
        <taxon>Pseudomonadota</taxon>
        <taxon>Alphaproteobacteria</taxon>
        <taxon>Hyphomicrobiales</taxon>
        <taxon>Xanthobacteraceae</taxon>
        <taxon>Ancylobacter</taxon>
    </lineage>
</organism>
<dbReference type="RefSeq" id="WP_213366271.1">
    <property type="nucleotide sequence ID" value="NZ_BSFM01000004.1"/>
</dbReference>
<comment type="caution">
    <text evidence="1">The sequence shown here is derived from an EMBL/GenBank/DDBJ whole genome shotgun (WGS) entry which is preliminary data.</text>
</comment>
<dbReference type="EMBL" id="BSFM01000004">
    <property type="protein sequence ID" value="GLK82774.1"/>
    <property type="molecule type" value="Genomic_DNA"/>
</dbReference>
<reference evidence="1" key="1">
    <citation type="journal article" date="2014" name="Int. J. Syst. Evol. Microbiol.">
        <title>Complete genome sequence of Corynebacterium casei LMG S-19264T (=DSM 44701T), isolated from a smear-ripened cheese.</title>
        <authorList>
            <consortium name="US DOE Joint Genome Institute (JGI-PGF)"/>
            <person name="Walter F."/>
            <person name="Albersmeier A."/>
            <person name="Kalinowski J."/>
            <person name="Ruckert C."/>
        </authorList>
    </citation>
    <scope>NUCLEOTIDE SEQUENCE</scope>
    <source>
        <strain evidence="1">VKM B-2789</strain>
    </source>
</reference>